<evidence type="ECO:0000313" key="4">
    <source>
        <dbReference type="Proteomes" id="UP000467840"/>
    </source>
</evidence>
<feature type="compositionally biased region" description="Basic and acidic residues" evidence="2">
    <location>
        <begin position="362"/>
        <end position="371"/>
    </location>
</feature>
<comment type="caution">
    <text evidence="3">The sequence shown here is derived from an EMBL/GenBank/DDBJ whole genome shotgun (WGS) entry which is preliminary data.</text>
</comment>
<feature type="coiled-coil region" evidence="1">
    <location>
        <begin position="247"/>
        <end position="328"/>
    </location>
</feature>
<evidence type="ECO:0000313" key="3">
    <source>
        <dbReference type="EMBL" id="KAF2298240.1"/>
    </source>
</evidence>
<keyword evidence="1" id="KW-0175">Coiled coil</keyword>
<sequence length="371" mass="42167">MWEVGRETCAWGSLKGREWHLYESPQNGRELHVHGTKLGNSHTRAHGALVGRTWWPHGRRHVAWAKWSAPFGDTLQGGTLVDWQVELSESMQSELELDEAIVTHWEIGLLFPCDSCLLLIIEFHCGNYCREVLWVTGVRLVAVRFSKTLSVGVVAVNLCGEIGSHESLGPFEEANLLEGQVPHGLGADFWQVGAKSKVLPKFMGPSRLKEELGSIEMRLDKVEVHLTHEEARVDRIEDHLIQGDDRFEELESRLSELSEGLEETRGKLQAALKETRAKLVHENEVLKLVHAKEMSTMKEDNRVLKEMVERMHEEMKEMREEMVLLKRLVTQGSGTNPHSALRPYGKGGETQAVHIQGRRKRKGEDIPQPRR</sequence>
<protein>
    <submittedName>
        <fullName evidence="3">Uncharacterized protein</fullName>
    </submittedName>
</protein>
<accession>A0A6A6L9V8</accession>
<reference evidence="3 4" key="1">
    <citation type="journal article" date="2020" name="Mol. Plant">
        <title>The Chromosome-Based Rubber Tree Genome Provides New Insights into Spurge Genome Evolution and Rubber Biosynthesis.</title>
        <authorList>
            <person name="Liu J."/>
            <person name="Shi C."/>
            <person name="Shi C.C."/>
            <person name="Li W."/>
            <person name="Zhang Q.J."/>
            <person name="Zhang Y."/>
            <person name="Li K."/>
            <person name="Lu H.F."/>
            <person name="Shi C."/>
            <person name="Zhu S.T."/>
            <person name="Xiao Z.Y."/>
            <person name="Nan H."/>
            <person name="Yue Y."/>
            <person name="Zhu X.G."/>
            <person name="Wu Y."/>
            <person name="Hong X.N."/>
            <person name="Fan G.Y."/>
            <person name="Tong Y."/>
            <person name="Zhang D."/>
            <person name="Mao C.L."/>
            <person name="Liu Y.L."/>
            <person name="Hao S.J."/>
            <person name="Liu W.Q."/>
            <person name="Lv M.Q."/>
            <person name="Zhang H.B."/>
            <person name="Liu Y."/>
            <person name="Hu-Tang G.R."/>
            <person name="Wang J.P."/>
            <person name="Wang J.H."/>
            <person name="Sun Y.H."/>
            <person name="Ni S.B."/>
            <person name="Chen W.B."/>
            <person name="Zhang X.C."/>
            <person name="Jiao Y.N."/>
            <person name="Eichler E.E."/>
            <person name="Li G.H."/>
            <person name="Liu X."/>
            <person name="Gao L.Z."/>
        </authorList>
    </citation>
    <scope>NUCLEOTIDE SEQUENCE [LARGE SCALE GENOMIC DNA]</scope>
    <source>
        <strain evidence="4">cv. GT1</strain>
        <tissue evidence="3">Leaf</tissue>
    </source>
</reference>
<gene>
    <name evidence="3" type="ORF">GH714_020799</name>
</gene>
<proteinExistence type="predicted"/>
<dbReference type="Proteomes" id="UP000467840">
    <property type="component" value="Chromosome 1"/>
</dbReference>
<keyword evidence="4" id="KW-1185">Reference proteome</keyword>
<name>A0A6A6L9V8_HEVBR</name>
<feature type="region of interest" description="Disordered" evidence="2">
    <location>
        <begin position="332"/>
        <end position="371"/>
    </location>
</feature>
<dbReference type="AlphaFoldDB" id="A0A6A6L9V8"/>
<evidence type="ECO:0000256" key="2">
    <source>
        <dbReference type="SAM" id="MobiDB-lite"/>
    </source>
</evidence>
<evidence type="ECO:0000256" key="1">
    <source>
        <dbReference type="SAM" id="Coils"/>
    </source>
</evidence>
<dbReference type="EMBL" id="JAAGAX010000011">
    <property type="protein sequence ID" value="KAF2298240.1"/>
    <property type="molecule type" value="Genomic_DNA"/>
</dbReference>
<organism evidence="3 4">
    <name type="scientific">Hevea brasiliensis</name>
    <name type="common">Para rubber tree</name>
    <name type="synonym">Siphonia brasiliensis</name>
    <dbReference type="NCBI Taxonomy" id="3981"/>
    <lineage>
        <taxon>Eukaryota</taxon>
        <taxon>Viridiplantae</taxon>
        <taxon>Streptophyta</taxon>
        <taxon>Embryophyta</taxon>
        <taxon>Tracheophyta</taxon>
        <taxon>Spermatophyta</taxon>
        <taxon>Magnoliopsida</taxon>
        <taxon>eudicotyledons</taxon>
        <taxon>Gunneridae</taxon>
        <taxon>Pentapetalae</taxon>
        <taxon>rosids</taxon>
        <taxon>fabids</taxon>
        <taxon>Malpighiales</taxon>
        <taxon>Euphorbiaceae</taxon>
        <taxon>Crotonoideae</taxon>
        <taxon>Micrandreae</taxon>
        <taxon>Hevea</taxon>
    </lineage>
</organism>